<dbReference type="KEGG" id="tmar:MARIT_1487"/>
<keyword evidence="1" id="KW-1133">Transmembrane helix</keyword>
<reference evidence="4 5" key="1">
    <citation type="submission" date="2016-11" db="EMBL/GenBank/DDBJ databases">
        <authorList>
            <person name="Jaros S."/>
            <person name="Januszkiewicz K."/>
            <person name="Wedrychowicz H."/>
        </authorList>
    </citation>
    <scope>NUCLEOTIDE SEQUENCE [LARGE SCALE GENOMIC DNA]</scope>
    <source>
        <strain evidence="4">NCIMB 2154T</strain>
    </source>
</reference>
<keyword evidence="5" id="KW-1185">Reference proteome</keyword>
<dbReference type="Proteomes" id="UP000231564">
    <property type="component" value="Chromosome MARIT"/>
</dbReference>
<gene>
    <name evidence="4" type="ORF">MARIT_1487</name>
</gene>
<feature type="domain" description="Lnb N-terminal periplasmic" evidence="2">
    <location>
        <begin position="34"/>
        <end position="164"/>
    </location>
</feature>
<evidence type="ECO:0000313" key="5">
    <source>
        <dbReference type="Proteomes" id="UP000231564"/>
    </source>
</evidence>
<dbReference type="OrthoDB" id="319167at2"/>
<evidence type="ECO:0000313" key="4">
    <source>
        <dbReference type="EMBL" id="SFZ82198.1"/>
    </source>
</evidence>
<sequence>MTFLGNSTNLIKFINCFIFFLFFIRSNSIIGQQKQLSISIITVGPGEELYEKFGHSAIRVKAINKNIDLIFDYGIFDFNAPNFYLNFTKGKLLYKVASYPFHYFLRDKNQEKRWVKEQILNLSDEESQRFFNYLKENALPQNATYEYDPFFDNCATKPRDITKIILGDKVLFKEHFILKKQSLRQLMNEEIYWNTWGNLGINIALGSRLDQIADANEYFYLPDYALKGFNTAFIKIKGRESKLVKKQTTILDFEEKSTKTSFFNPLFVLLIIMFLGLLITFRDYKHNKRSIFFDFILFLLTGFFGFLIVFLWFFTNHSTAPNNFNFLWAFAPNLLISIRLLKEEKLPSWLGKYLLVLLILMGIIPLLWLSKIQLFSWALLPLFILLVIRYLFLYHKTLNS</sequence>
<accession>A0A2H1EA10</accession>
<dbReference type="EMBL" id="LT634361">
    <property type="protein sequence ID" value="SFZ82198.1"/>
    <property type="molecule type" value="Genomic_DNA"/>
</dbReference>
<dbReference type="GeneID" id="47723008"/>
<dbReference type="InterPro" id="IPR025178">
    <property type="entry name" value="Lnb_N"/>
</dbReference>
<dbReference type="InterPro" id="IPR057436">
    <property type="entry name" value="5TMH_Lnb"/>
</dbReference>
<feature type="domain" description="Lnb-like transmembrane" evidence="3">
    <location>
        <begin position="259"/>
        <end position="397"/>
    </location>
</feature>
<evidence type="ECO:0000259" key="3">
    <source>
        <dbReference type="Pfam" id="PF25221"/>
    </source>
</evidence>
<proteinExistence type="predicted"/>
<name>A0A2H1EA10_9FLAO</name>
<feature type="transmembrane region" description="Helical" evidence="1">
    <location>
        <begin position="349"/>
        <end position="368"/>
    </location>
</feature>
<feature type="transmembrane region" description="Helical" evidence="1">
    <location>
        <begin position="326"/>
        <end position="342"/>
    </location>
</feature>
<dbReference type="Pfam" id="PF25221">
    <property type="entry name" value="5TMH_Lnb"/>
    <property type="match status" value="1"/>
</dbReference>
<feature type="transmembrane region" description="Helical" evidence="1">
    <location>
        <begin position="374"/>
        <end position="392"/>
    </location>
</feature>
<dbReference type="Pfam" id="PF13387">
    <property type="entry name" value="Lnb_N"/>
    <property type="match status" value="1"/>
</dbReference>
<feature type="transmembrane region" description="Helical" evidence="1">
    <location>
        <begin position="291"/>
        <end position="314"/>
    </location>
</feature>
<dbReference type="RefSeq" id="WP_100211146.1">
    <property type="nucleotide sequence ID" value="NZ_CP138495.1"/>
</dbReference>
<keyword evidence="1" id="KW-0472">Membrane</keyword>
<keyword evidence="1" id="KW-0812">Transmembrane</keyword>
<evidence type="ECO:0000256" key="1">
    <source>
        <dbReference type="SAM" id="Phobius"/>
    </source>
</evidence>
<feature type="transmembrane region" description="Helical" evidence="1">
    <location>
        <begin position="262"/>
        <end position="279"/>
    </location>
</feature>
<organism evidence="4 5">
    <name type="scientific">Tenacibaculum maritimum NCIMB 2154</name>
    <dbReference type="NCBI Taxonomy" id="1349785"/>
    <lineage>
        <taxon>Bacteria</taxon>
        <taxon>Pseudomonadati</taxon>
        <taxon>Bacteroidota</taxon>
        <taxon>Flavobacteriia</taxon>
        <taxon>Flavobacteriales</taxon>
        <taxon>Flavobacteriaceae</taxon>
        <taxon>Tenacibaculum</taxon>
    </lineage>
</organism>
<dbReference type="AlphaFoldDB" id="A0A2H1EA10"/>
<dbReference type="STRING" id="1349785.GCA_000509405_01956"/>
<evidence type="ECO:0000259" key="2">
    <source>
        <dbReference type="Pfam" id="PF13387"/>
    </source>
</evidence>
<protein>
    <submittedName>
        <fullName evidence="4">Uncharacterized protein</fullName>
    </submittedName>
</protein>